<dbReference type="GO" id="GO:0003677">
    <property type="term" value="F:DNA binding"/>
    <property type="evidence" value="ECO:0007669"/>
    <property type="project" value="InterPro"/>
</dbReference>
<keyword evidence="5" id="KW-1185">Reference proteome</keyword>
<protein>
    <submittedName>
        <fullName evidence="4">Alpha-amylase</fullName>
    </submittedName>
</protein>
<feature type="region of interest" description="Disordered" evidence="1">
    <location>
        <begin position="1691"/>
        <end position="1710"/>
    </location>
</feature>
<evidence type="ECO:0000313" key="2">
    <source>
        <dbReference type="EMBL" id="CAI4013146.1"/>
    </source>
</evidence>
<dbReference type="InterPro" id="IPR011010">
    <property type="entry name" value="DNA_brk_join_enz"/>
</dbReference>
<proteinExistence type="predicted"/>
<dbReference type="EMBL" id="CAMXCT030005735">
    <property type="protein sequence ID" value="CAL4800458.1"/>
    <property type="molecule type" value="Genomic_DNA"/>
</dbReference>
<evidence type="ECO:0000313" key="3">
    <source>
        <dbReference type="EMBL" id="CAL1166521.1"/>
    </source>
</evidence>
<dbReference type="OrthoDB" id="10691271at2759"/>
<feature type="region of interest" description="Disordered" evidence="1">
    <location>
        <begin position="1008"/>
        <end position="1030"/>
    </location>
</feature>
<feature type="compositionally biased region" description="Low complexity" evidence="1">
    <location>
        <begin position="279"/>
        <end position="298"/>
    </location>
</feature>
<dbReference type="SUPFAM" id="SSF53098">
    <property type="entry name" value="Ribonuclease H-like"/>
    <property type="match status" value="1"/>
</dbReference>
<dbReference type="InterPro" id="IPR012337">
    <property type="entry name" value="RNaseH-like_sf"/>
</dbReference>
<dbReference type="InterPro" id="IPR036397">
    <property type="entry name" value="RNaseH_sf"/>
</dbReference>
<evidence type="ECO:0000256" key="1">
    <source>
        <dbReference type="SAM" id="MobiDB-lite"/>
    </source>
</evidence>
<dbReference type="Proteomes" id="UP001152797">
    <property type="component" value="Unassembled WGS sequence"/>
</dbReference>
<evidence type="ECO:0000313" key="4">
    <source>
        <dbReference type="EMBL" id="CAL4800458.1"/>
    </source>
</evidence>
<feature type="region of interest" description="Disordered" evidence="1">
    <location>
        <begin position="1140"/>
        <end position="1160"/>
    </location>
</feature>
<feature type="compositionally biased region" description="Gly residues" evidence="1">
    <location>
        <begin position="246"/>
        <end position="257"/>
    </location>
</feature>
<evidence type="ECO:0000313" key="5">
    <source>
        <dbReference type="Proteomes" id="UP001152797"/>
    </source>
</evidence>
<comment type="caution">
    <text evidence="2">The sequence shown here is derived from an EMBL/GenBank/DDBJ whole genome shotgun (WGS) entry which is preliminary data.</text>
</comment>
<dbReference type="SUPFAM" id="SSF56349">
    <property type="entry name" value="DNA breaking-rejoining enzymes"/>
    <property type="match status" value="1"/>
</dbReference>
<organism evidence="2">
    <name type="scientific">Cladocopium goreaui</name>
    <dbReference type="NCBI Taxonomy" id="2562237"/>
    <lineage>
        <taxon>Eukaryota</taxon>
        <taxon>Sar</taxon>
        <taxon>Alveolata</taxon>
        <taxon>Dinophyceae</taxon>
        <taxon>Suessiales</taxon>
        <taxon>Symbiodiniaceae</taxon>
        <taxon>Cladocopium</taxon>
    </lineage>
</organism>
<accession>A0A9P1DN22</accession>
<feature type="compositionally biased region" description="Acidic residues" evidence="1">
    <location>
        <begin position="1019"/>
        <end position="1029"/>
    </location>
</feature>
<reference evidence="2" key="1">
    <citation type="submission" date="2022-10" db="EMBL/GenBank/DDBJ databases">
        <authorList>
            <person name="Chen Y."/>
            <person name="Dougan E. K."/>
            <person name="Chan C."/>
            <person name="Rhodes N."/>
            <person name="Thang M."/>
        </authorList>
    </citation>
    <scope>NUCLEOTIDE SEQUENCE</scope>
</reference>
<feature type="region of interest" description="Disordered" evidence="1">
    <location>
        <begin position="230"/>
        <end position="309"/>
    </location>
</feature>
<sequence length="2710" mass="304017">MELSDDPFKPLLVILDRLFQHEEEVELPERCQEFFEKFARERGEELQAYLVRHQSMLRKLKELQVDIPPLLAGWHLLQRSGVPRWTHVQVKAMCNGDMSVDRVSKALIRMFGGDSKPNAKDSILKGEIHYMDAEYDDLEDYGFDDVYYQDDDAYPYGYDPDYDDTIDEVEYTGEADEDVPQELDEASLAVEDAFINYLDSRKKMRELALSRGFYPVVAIGMDDNGGAFKGRGKASGGKGKSKGKGCGKSSGGKGKSAGKGHPLPGARRYVFGRRRAGDSTSTSSTTASAKSTTSGSTSQHGPRFKRYRLPANGIKEVPDEVTMVEDNFVSEVNQIPVDYTTHESINFVSQAVGWAIMDSGATRTVCGEANWNKILDYLSLRNMEPDIDKETKDFRFGDGAMVRSLFRAMIPVCVGKTWRQLIVHVLPGHTPLLLARPDLESWQTVVDYGRKTVMIGDVQVKPAFTTNGHYMINIFDDLEDVLSFAELDNIDVSVETFVDSMITDEVSDFEADLDVEVSEKEAEEFVFAASMKSQQHERKLKFWEVYVDEGNLSKYLQRAYHDVEVRQFSLPTWNFEMKEQQAAFRRLVEQEEPHHVMVTPECRLWSPMQNLNYRTPERRELLRDLRILEEETHLTFYKDIHIDGKRLVYDTTFENPADAASFETPTLDSMKGYFETVLDRCRTKLKASPEDEMYVRKPTRFRSSSRAVCEAVNLRCECPRGAHVQMMGRGSVLKNMQNYEPELCQRLGNAIYSAMEMAWKKRGQAELMTMEVVGKSTEEMQYLEQNKELIKIGGHEILKSVANLHRQLGHPNGAKLVLAVKARHLPNEFVQVARRYKCPTCLARGQPKNVRVATLHKSPHFNHSVAIDTFYVEWDGKQRAVFTIMDEFSRYEVDMEIKEETADMEIALFESTWSRSFGFSKVLRLDASGPHQGQQFADWASAHGMYMDLIPRGAHHSEKTESESKTTDKTLLDEMVANKDKNLDDHTQGMTDIQKEMKRKLEAEHPGIMDSSHGVIDRQDDEPPVDPDDVSVRARDRRFYEQAVRAASFLSHENNRRLDGLPPSGRQLPASAAAQASRPAATLVFEHEGNNYVVECAAKKTHGFDKIIGFFFFLAVALVFSYTLGKRAGRREAHDLMAATEPTETAEEEVQAPQTPRARARTDCQRFTAGEIGFLVSEGYDVWSDELVEQIRQDFLAELPPSIEDHLPQAEINRVLNGEEQVAQVPISAGDWNGISRQRRAEMVQALEDSLLLGVPYEAMCGALQTEAQALRAQLATVRVVEGRPFEWWLATRRCNRINNVENKKLVPFDDRTGEDRSLSVAVKGSICYLDYGEAPPCIHTRLVLAALDDPNAPGDFVVCSPDLDIFVEELEAGNVDLTGFFPGVANGMPPPGVNPAHIYGFHTMRPADYARLLEAGRNEASRERVARGLPPVAVAVAGLPVAAPDAGTQVWILAEYVEGRKIGERLIPPAGHPKSGPWGLMDVVDKNNVSKPCLIHHILETDIPAFCEERVRLARLTETTEGDDRLAGEDVRTLEVRYGMNGERLRNFRESINEVQVCEFEDFPFEPRTALDYAKAIASIAESATAQHHLWIGASRIAEGERSVYEDEVLARVLDLAVTYDSLNIGNLACMELVCRRRQLISDAHSSSLVAPSYTGAEHYLGQTYKHGGGIVVPALTDFVSKKMQPSRGSLKLMKMSPGPGVAASPKGPFRRMQRANWSSSVFHKPTGDGRKRDVFPLPTLELEPAPRGQVCRSVAQRIQSRRAVTFEVNKSINALNSLFFGGNGPSHGSTVSSLCRLPSNQRAAIGDIIDSVKRFGPNPTGATGSEALGALRAASSGYDDAGLGVGDVVPLNLDHLSLPEGLKSGVDLLGALDDSVRCVVEDFEEHMLQDADVWTWISRNAQKLVPYDDPSLRSKGKYLEFLRELRDRGILGFTQDCRGRHIHEQSVLRSLQIPRDNIILEGQPAPTVRDSEVLSMPYCDNIHTLCTDPDICNSSKCLISRDLEELGFQLHEDEPASTLFETLGGVVDGSRGEVRATAQRAWRIKLAFEHVLTIPVSGKTIQKLLGHAMFLCVLNRCGMSIFRSLYDFVERHSEAGGKYWLQGREVEECKVFSGLIPLLYSSLRRHWSPTVTCTDASPAGYGVCETVLDPKDVSDIGRWHEKWRFKRLKPEHWNPRRRAGGLDVLGDPSSVLGVDEEERLLDQYVVDKDFPEVNPKFLDPNGWQTKLMGKWNNTTEHITIKEGRALVLAFRRLCRAGHSRGKRHLFLCDNLSLVFAANKGRAHSYDMLRITQQLSALSLAGGFSYRDGFHQSTIPLMAPRAGKSVRVLSNPSHVAPLKRRGPARLLSSPPPQKSFPMKHVVKTCEKKKAKPAIRVMRSASVKSRPPPRRRGRMTILEERSVSAEVQHQYHKYFAMFENFCQTSGISWPPGDQVDLALADFLDVMFVEGRSANEGEKVVASVEYHLLESKGTLAHSRRALRGWRKEKPPQSRLPLPALLAEGMAMVLLGQGRRLKAIKLLVDHDTYLRPGESIDLRGKGLVVPIMGGGQQYRHYNLVVRDAEAGKPDKVGVYDNNVPFNTPGKEYLGQILHQHVAQLNKPEDKIYNFSSADFRKDFAEAGKILGISGLHPYQLRHGGAAEQLHSGVRDHAAVKARGRWHTDQSVRRYTKTGKIQQLLSKLSPVSLEFCRWSKRNMEQVLRGSIRPRVPL</sequence>
<gene>
    <name evidence="2" type="ORF">C1SCF055_LOCUS38142</name>
</gene>
<reference evidence="3" key="2">
    <citation type="submission" date="2024-04" db="EMBL/GenBank/DDBJ databases">
        <authorList>
            <person name="Chen Y."/>
            <person name="Shah S."/>
            <person name="Dougan E. K."/>
            <person name="Thang M."/>
            <person name="Chan C."/>
        </authorList>
    </citation>
    <scope>NUCLEOTIDE SEQUENCE [LARGE SCALE GENOMIC DNA]</scope>
</reference>
<dbReference type="EMBL" id="CAMXCT020005735">
    <property type="protein sequence ID" value="CAL1166521.1"/>
    <property type="molecule type" value="Genomic_DNA"/>
</dbReference>
<dbReference type="EMBL" id="CAMXCT010005735">
    <property type="protein sequence ID" value="CAI4013146.1"/>
    <property type="molecule type" value="Genomic_DNA"/>
</dbReference>
<dbReference type="Gene3D" id="3.30.420.10">
    <property type="entry name" value="Ribonuclease H-like superfamily/Ribonuclease H"/>
    <property type="match status" value="1"/>
</dbReference>
<name>A0A9P1DN22_9DINO</name>